<name>A0A840WFY5_9ACTN</name>
<gene>
    <name evidence="1" type="ORF">HNR07_005480</name>
</gene>
<evidence type="ECO:0000313" key="1">
    <source>
        <dbReference type="EMBL" id="MBB5494343.1"/>
    </source>
</evidence>
<dbReference type="Proteomes" id="UP000579647">
    <property type="component" value="Unassembled WGS sequence"/>
</dbReference>
<protein>
    <submittedName>
        <fullName evidence="1">Uncharacterized protein</fullName>
    </submittedName>
</protein>
<dbReference type="EMBL" id="JACHDO010000001">
    <property type="protein sequence ID" value="MBB5494343.1"/>
    <property type="molecule type" value="Genomic_DNA"/>
</dbReference>
<dbReference type="AlphaFoldDB" id="A0A840WFY5"/>
<reference evidence="1 2" key="1">
    <citation type="submission" date="2020-08" db="EMBL/GenBank/DDBJ databases">
        <title>Sequencing the genomes of 1000 actinobacteria strains.</title>
        <authorList>
            <person name="Klenk H.-P."/>
        </authorList>
    </citation>
    <scope>NUCLEOTIDE SEQUENCE [LARGE SCALE GENOMIC DNA]</scope>
    <source>
        <strain evidence="1 2">DSM 44598</strain>
    </source>
</reference>
<proteinExistence type="predicted"/>
<organism evidence="1 2">
    <name type="scientific">Nocardiopsis metallicus</name>
    <dbReference type="NCBI Taxonomy" id="179819"/>
    <lineage>
        <taxon>Bacteria</taxon>
        <taxon>Bacillati</taxon>
        <taxon>Actinomycetota</taxon>
        <taxon>Actinomycetes</taxon>
        <taxon>Streptosporangiales</taxon>
        <taxon>Nocardiopsidaceae</taxon>
        <taxon>Nocardiopsis</taxon>
    </lineage>
</organism>
<keyword evidence="2" id="KW-1185">Reference proteome</keyword>
<accession>A0A840WFY5</accession>
<sequence length="182" mass="19696">MRAAVFAARNRQPRQAAPHLVQARLAAEHTREAVYTGTAFGSASVRVHQVTLALECEDPDQALQAAAGWTPPRELPVERASHYFIDVARAHHLLGRQEVALANLRAAWQKAPEHTRLNPHVRALSGLLLVPGLAEEITERLASDLGCRDGKPSRLWVCANRVLGGQAPQAGNGPDRARPPSG</sequence>
<comment type="caution">
    <text evidence="1">The sequence shown here is derived from an EMBL/GenBank/DDBJ whole genome shotgun (WGS) entry which is preliminary data.</text>
</comment>
<dbReference type="RefSeq" id="WP_246420510.1">
    <property type="nucleotide sequence ID" value="NZ_BAAAKM010000059.1"/>
</dbReference>
<evidence type="ECO:0000313" key="2">
    <source>
        <dbReference type="Proteomes" id="UP000579647"/>
    </source>
</evidence>